<keyword evidence="1" id="KW-0472">Membrane</keyword>
<evidence type="ECO:0000256" key="1">
    <source>
        <dbReference type="SAM" id="Phobius"/>
    </source>
</evidence>
<reference evidence="2 3" key="1">
    <citation type="submission" date="2019-07" db="EMBL/GenBank/DDBJ databases">
        <title>Genomic Encyclopedia of Archaeal and Bacterial Type Strains, Phase II (KMG-II): from individual species to whole genera.</title>
        <authorList>
            <person name="Goeker M."/>
        </authorList>
    </citation>
    <scope>NUCLEOTIDE SEQUENCE [LARGE SCALE GENOMIC DNA]</scope>
    <source>
        <strain evidence="2 3">ATCC BAA-1854</strain>
    </source>
</reference>
<dbReference type="EMBL" id="VLLI01000013">
    <property type="protein sequence ID" value="TWI96329.1"/>
    <property type="molecule type" value="Genomic_DNA"/>
</dbReference>
<gene>
    <name evidence="2" type="ORF">JN11_04063</name>
</gene>
<keyword evidence="1" id="KW-0812">Transmembrane</keyword>
<dbReference type="OrthoDB" id="794763at2"/>
<feature type="transmembrane region" description="Helical" evidence="1">
    <location>
        <begin position="12"/>
        <end position="32"/>
    </location>
</feature>
<dbReference type="Proteomes" id="UP000317010">
    <property type="component" value="Unassembled WGS sequence"/>
</dbReference>
<name>A0A562TRV2_9SPHI</name>
<organism evidence="2 3">
    <name type="scientific">Mucilaginibacter frigoritolerans</name>
    <dbReference type="NCBI Taxonomy" id="652788"/>
    <lineage>
        <taxon>Bacteria</taxon>
        <taxon>Pseudomonadati</taxon>
        <taxon>Bacteroidota</taxon>
        <taxon>Sphingobacteriia</taxon>
        <taxon>Sphingobacteriales</taxon>
        <taxon>Sphingobacteriaceae</taxon>
        <taxon>Mucilaginibacter</taxon>
    </lineage>
</organism>
<feature type="transmembrane region" description="Helical" evidence="1">
    <location>
        <begin position="104"/>
        <end position="121"/>
    </location>
</feature>
<sequence length="129" mass="14746">MVKKLLRSLFTTFIISTLISTAATCIFYAVLLKTGDYSHVVQKIASGVFLLNCILLIMSLPVIFLSTPELWNNKPFRLALYFSGSIFFIIAALFEHVSQHDKEVYLLNGGIFLLVHTFFYYRATRLRAK</sequence>
<proteinExistence type="predicted"/>
<keyword evidence="1" id="KW-1133">Transmembrane helix</keyword>
<evidence type="ECO:0000313" key="2">
    <source>
        <dbReference type="EMBL" id="TWI96329.1"/>
    </source>
</evidence>
<dbReference type="AlphaFoldDB" id="A0A562TRV2"/>
<comment type="caution">
    <text evidence="2">The sequence shown here is derived from an EMBL/GenBank/DDBJ whole genome shotgun (WGS) entry which is preliminary data.</text>
</comment>
<dbReference type="RefSeq" id="WP_144915431.1">
    <property type="nucleotide sequence ID" value="NZ_VLLI01000013.1"/>
</dbReference>
<keyword evidence="3" id="KW-1185">Reference proteome</keyword>
<accession>A0A562TRV2</accession>
<protein>
    <submittedName>
        <fullName evidence="2">Uncharacterized protein</fullName>
    </submittedName>
</protein>
<feature type="transmembrane region" description="Helical" evidence="1">
    <location>
        <begin position="78"/>
        <end position="98"/>
    </location>
</feature>
<feature type="transmembrane region" description="Helical" evidence="1">
    <location>
        <begin position="44"/>
        <end position="66"/>
    </location>
</feature>
<evidence type="ECO:0000313" key="3">
    <source>
        <dbReference type="Proteomes" id="UP000317010"/>
    </source>
</evidence>